<keyword evidence="2" id="KW-0808">Transferase</keyword>
<dbReference type="InterPro" id="IPR016181">
    <property type="entry name" value="Acyl_CoA_acyltransferase"/>
</dbReference>
<dbReference type="SUPFAM" id="SSF55729">
    <property type="entry name" value="Acyl-CoA N-acyltransferases (Nat)"/>
    <property type="match status" value="1"/>
</dbReference>
<dbReference type="InterPro" id="IPR053144">
    <property type="entry name" value="Acetyltransferase_Butenolide"/>
</dbReference>
<proteinExistence type="predicted"/>
<dbReference type="Pfam" id="PF00583">
    <property type="entry name" value="Acetyltransf_1"/>
    <property type="match status" value="1"/>
</dbReference>
<dbReference type="PANTHER" id="PTHR43233">
    <property type="entry name" value="FAMILY N-ACETYLTRANSFERASE, PUTATIVE (AFU_ORTHOLOGUE AFUA_6G03350)-RELATED"/>
    <property type="match status" value="1"/>
</dbReference>
<dbReference type="GO" id="GO:0016747">
    <property type="term" value="F:acyltransferase activity, transferring groups other than amino-acyl groups"/>
    <property type="evidence" value="ECO:0007669"/>
    <property type="project" value="InterPro"/>
</dbReference>
<feature type="domain" description="N-acetyltransferase" evidence="1">
    <location>
        <begin position="17"/>
        <end position="156"/>
    </location>
</feature>
<dbReference type="Proteomes" id="UP000199052">
    <property type="component" value="Unassembled WGS sequence"/>
</dbReference>
<evidence type="ECO:0000313" key="2">
    <source>
        <dbReference type="EMBL" id="SFG30935.1"/>
    </source>
</evidence>
<sequence length="156" mass="17216">MPSLPRVNGVKSVDGEFEFDDDPDRVDLDALWEVLSTQVYWGKWRTRDHVRRQVASAWRVVGVYESVSGRMVGFARAVSDGVALAYLADVYVLPDLRGKGLGTRLVEVMVEGGPGADFRWMLHTANAHGLYGKFGFGPPDPSYLERPGRHPGTGTP</sequence>
<protein>
    <submittedName>
        <fullName evidence="2">Acetyltransferase (GNAT) family protein</fullName>
    </submittedName>
</protein>
<gene>
    <name evidence="2" type="ORF">SAMN05421678_10565</name>
</gene>
<dbReference type="CDD" id="cd04301">
    <property type="entry name" value="NAT_SF"/>
    <property type="match status" value="1"/>
</dbReference>
<accession>A0A1I2QQQ7</accession>
<dbReference type="Gene3D" id="3.40.630.30">
    <property type="match status" value="1"/>
</dbReference>
<dbReference type="PANTHER" id="PTHR43233:SF1">
    <property type="entry name" value="FAMILY N-ACETYLTRANSFERASE, PUTATIVE (AFU_ORTHOLOGUE AFUA_6G03350)-RELATED"/>
    <property type="match status" value="1"/>
</dbReference>
<dbReference type="PROSITE" id="PS51186">
    <property type="entry name" value="GNAT"/>
    <property type="match status" value="1"/>
</dbReference>
<dbReference type="AlphaFoldDB" id="A0A1I2QQQ7"/>
<organism evidence="2 3">
    <name type="scientific">Actinopolymorpha cephalotaxi</name>
    <dbReference type="NCBI Taxonomy" id="504797"/>
    <lineage>
        <taxon>Bacteria</taxon>
        <taxon>Bacillati</taxon>
        <taxon>Actinomycetota</taxon>
        <taxon>Actinomycetes</taxon>
        <taxon>Propionibacteriales</taxon>
        <taxon>Actinopolymorphaceae</taxon>
        <taxon>Actinopolymorpha</taxon>
    </lineage>
</organism>
<dbReference type="STRING" id="504797.SAMN05421678_10565"/>
<dbReference type="EMBL" id="FOOI01000005">
    <property type="protein sequence ID" value="SFG30935.1"/>
    <property type="molecule type" value="Genomic_DNA"/>
</dbReference>
<dbReference type="InterPro" id="IPR000182">
    <property type="entry name" value="GNAT_dom"/>
</dbReference>
<reference evidence="2 3" key="1">
    <citation type="submission" date="2016-10" db="EMBL/GenBank/DDBJ databases">
        <authorList>
            <person name="de Groot N.N."/>
        </authorList>
    </citation>
    <scope>NUCLEOTIDE SEQUENCE [LARGE SCALE GENOMIC DNA]</scope>
    <source>
        <strain evidence="2 3">CPCC 202808</strain>
    </source>
</reference>
<evidence type="ECO:0000313" key="3">
    <source>
        <dbReference type="Proteomes" id="UP000199052"/>
    </source>
</evidence>
<name>A0A1I2QQQ7_9ACTN</name>
<evidence type="ECO:0000259" key="1">
    <source>
        <dbReference type="PROSITE" id="PS51186"/>
    </source>
</evidence>